<feature type="domain" description="Sushi" evidence="5">
    <location>
        <begin position="461"/>
        <end position="520"/>
    </location>
</feature>
<dbReference type="PANTHER" id="PTHR45785:SF7">
    <property type="entry name" value="COMPLEMENT FACTOR H"/>
    <property type="match status" value="1"/>
</dbReference>
<keyword evidence="3 4" id="KW-1015">Disulfide bond</keyword>
<keyword evidence="2" id="KW-0732">Signal</keyword>
<feature type="disulfide bond" evidence="4">
    <location>
        <begin position="61"/>
        <end position="104"/>
    </location>
</feature>
<evidence type="ECO:0000256" key="1">
    <source>
        <dbReference type="ARBA" id="ARBA00022659"/>
    </source>
</evidence>
<keyword evidence="1 4" id="KW-0768">Sushi</keyword>
<name>A0A9B0T8Q3_CHRAS</name>
<dbReference type="Gene3D" id="2.10.70.10">
    <property type="entry name" value="Complement Module, domain 1"/>
    <property type="match status" value="9"/>
</dbReference>
<proteinExistence type="predicted"/>
<feature type="domain" description="Sushi" evidence="5">
    <location>
        <begin position="241"/>
        <end position="298"/>
    </location>
</feature>
<dbReference type="OrthoDB" id="10051774at2759"/>
<reference evidence="7" key="1">
    <citation type="submission" date="2025-08" db="UniProtKB">
        <authorList>
            <consortium name="RefSeq"/>
        </authorList>
    </citation>
    <scope>IDENTIFICATION</scope>
    <source>
        <tissue evidence="7">Spleen</tissue>
    </source>
</reference>
<keyword evidence="6" id="KW-1185">Reference proteome</keyword>
<comment type="caution">
    <text evidence="4">Lacks conserved residue(s) required for the propagation of feature annotation.</text>
</comment>
<organism evidence="6 7">
    <name type="scientific">Chrysochloris asiatica</name>
    <name type="common">Cape golden mole</name>
    <dbReference type="NCBI Taxonomy" id="185453"/>
    <lineage>
        <taxon>Eukaryota</taxon>
        <taxon>Metazoa</taxon>
        <taxon>Chordata</taxon>
        <taxon>Craniata</taxon>
        <taxon>Vertebrata</taxon>
        <taxon>Euteleostomi</taxon>
        <taxon>Mammalia</taxon>
        <taxon>Eutheria</taxon>
        <taxon>Afrotheria</taxon>
        <taxon>Chrysochloridae</taxon>
        <taxon>Chrysochlorinae</taxon>
        <taxon>Chrysochloris</taxon>
    </lineage>
</organism>
<dbReference type="PROSITE" id="PS50923">
    <property type="entry name" value="SUSHI"/>
    <property type="match status" value="6"/>
</dbReference>
<evidence type="ECO:0000259" key="5">
    <source>
        <dbReference type="PROSITE" id="PS50923"/>
    </source>
</evidence>
<dbReference type="FunFam" id="2.10.70.10:FF:000060">
    <property type="entry name" value="Complement inhibitory factor H"/>
    <property type="match status" value="1"/>
</dbReference>
<evidence type="ECO:0000256" key="4">
    <source>
        <dbReference type="PROSITE-ProRule" id="PRU00302"/>
    </source>
</evidence>
<dbReference type="CDD" id="cd00033">
    <property type="entry name" value="CCP"/>
    <property type="match status" value="4"/>
</dbReference>
<evidence type="ECO:0000313" key="7">
    <source>
        <dbReference type="RefSeq" id="XP_006834253.1"/>
    </source>
</evidence>
<evidence type="ECO:0000313" key="6">
    <source>
        <dbReference type="Proteomes" id="UP000504623"/>
    </source>
</evidence>
<feature type="domain" description="Sushi" evidence="5">
    <location>
        <begin position="301"/>
        <end position="359"/>
    </location>
</feature>
<dbReference type="PANTHER" id="PTHR45785">
    <property type="entry name" value="COMPLEMENT FACTOR H-RELATED"/>
    <property type="match status" value="1"/>
</dbReference>
<dbReference type="Proteomes" id="UP000504623">
    <property type="component" value="Unplaced"/>
</dbReference>
<dbReference type="InterPro" id="IPR035976">
    <property type="entry name" value="Sushi/SCR/CCP_sf"/>
</dbReference>
<dbReference type="InterPro" id="IPR051503">
    <property type="entry name" value="ComplSys_Reg/VirEntry_Med"/>
</dbReference>
<dbReference type="GO" id="GO:0006956">
    <property type="term" value="P:complement activation"/>
    <property type="evidence" value="ECO:0007669"/>
    <property type="project" value="TreeGrafter"/>
</dbReference>
<evidence type="ECO:0000256" key="2">
    <source>
        <dbReference type="ARBA" id="ARBA00022729"/>
    </source>
</evidence>
<dbReference type="Pfam" id="PF00084">
    <property type="entry name" value="Sushi"/>
    <property type="match status" value="6"/>
</dbReference>
<dbReference type="SUPFAM" id="SSF57535">
    <property type="entry name" value="Complement control module/SCR domain"/>
    <property type="match status" value="7"/>
</dbReference>
<feature type="domain" description="Sushi" evidence="5">
    <location>
        <begin position="59"/>
        <end position="117"/>
    </location>
</feature>
<dbReference type="InterPro" id="IPR000436">
    <property type="entry name" value="Sushi_SCR_CCP_dom"/>
</dbReference>
<dbReference type="RefSeq" id="XP_006834253.1">
    <property type="nucleotide sequence ID" value="XM_006834190.1"/>
</dbReference>
<dbReference type="GO" id="GO:0005615">
    <property type="term" value="C:extracellular space"/>
    <property type="evidence" value="ECO:0007669"/>
    <property type="project" value="TreeGrafter"/>
</dbReference>
<sequence>MPKFENARAKSNGTRFKLNDKLDYECRGGYENAGGNTTGSLVCGNDGWSDTPTCYEQVKSCGPPPQLINGEVKEAKKEEYKHKEVVEYDCNPKFLLKGSKKIQCVDGEWTTLPICVEEESTCGDIPTLEHGYSLPSEPPYHHGTVVEFSCEDSFTMNGYKFIRCVLGVWTELPQCIVTEQLKKCILPRLRKIESVSPPDQIVFNHTDIFIYKCKGKSETRQSTCKNGMWDPTLTCEGQMKQLCPPPPLIPNTRNMTVTVNYKDGEKISILCQENYIIQEADEIMCSGGKWQSVPRCVDSEGKCGAPPPIDNGDITSFPLHEYAPGSLVQYQCQSFYTLQGTDYVTCMNGQWSAPPKCLNACVISKEEMDIRNLELRWKYDEKVYSKTGDTVEFRCKWRYYPVTSQDSFRAVCHEGKLEYPQTCSKSDIHIDNGFISESEFTYPVSKRTQYKCKPGYVTADEFCEMPKFENARAKSNGTWFKLNDKLDYECRYGYENAGGNTTGSLVCGDDGWSDTPTCYGVLQFTSDAVFTSPLPLATSPQLGSLYGSRVFYSSSGTHWVPLCPQKDPCTR</sequence>
<gene>
    <name evidence="7" type="primary">CFHR5</name>
</gene>
<feature type="domain" description="Sushi" evidence="5">
    <location>
        <begin position="1"/>
        <end position="56"/>
    </location>
</feature>
<feature type="disulfide bond" evidence="4">
    <location>
        <begin position="303"/>
        <end position="346"/>
    </location>
</feature>
<protein>
    <submittedName>
        <fullName evidence="7">Complement factor H-related protein 5</fullName>
    </submittedName>
</protein>
<evidence type="ECO:0000256" key="3">
    <source>
        <dbReference type="ARBA" id="ARBA00023157"/>
    </source>
</evidence>
<dbReference type="GO" id="GO:0001851">
    <property type="term" value="F:complement component C3b binding"/>
    <property type="evidence" value="ECO:0007669"/>
    <property type="project" value="TreeGrafter"/>
</dbReference>
<dbReference type="AlphaFoldDB" id="A0A9B0T8Q3"/>
<accession>A0A9B0T8Q3</accession>
<dbReference type="FunFam" id="2.10.70.10:FF:000026">
    <property type="entry name" value="Complement inhibitory factor H"/>
    <property type="match status" value="2"/>
</dbReference>
<dbReference type="SMART" id="SM00032">
    <property type="entry name" value="CCP"/>
    <property type="match status" value="8"/>
</dbReference>
<feature type="domain" description="Sushi" evidence="5">
    <location>
        <begin position="120"/>
        <end position="177"/>
    </location>
</feature>
<dbReference type="GeneID" id="102824902"/>
<dbReference type="CTD" id="81494"/>